<reference evidence="1" key="1">
    <citation type="submission" date="2018-02" db="EMBL/GenBank/DDBJ databases">
        <authorList>
            <person name="Cohen D.B."/>
            <person name="Kent A.D."/>
        </authorList>
    </citation>
    <scope>NUCLEOTIDE SEQUENCE</scope>
</reference>
<gene>
    <name evidence="1" type="ORF">FSB_LOCUS41016</name>
</gene>
<name>A0A2N9HN96_FAGSY</name>
<dbReference type="AlphaFoldDB" id="A0A2N9HN96"/>
<proteinExistence type="predicted"/>
<organism evidence="1">
    <name type="scientific">Fagus sylvatica</name>
    <name type="common">Beechnut</name>
    <dbReference type="NCBI Taxonomy" id="28930"/>
    <lineage>
        <taxon>Eukaryota</taxon>
        <taxon>Viridiplantae</taxon>
        <taxon>Streptophyta</taxon>
        <taxon>Embryophyta</taxon>
        <taxon>Tracheophyta</taxon>
        <taxon>Spermatophyta</taxon>
        <taxon>Magnoliopsida</taxon>
        <taxon>eudicotyledons</taxon>
        <taxon>Gunneridae</taxon>
        <taxon>Pentapetalae</taxon>
        <taxon>rosids</taxon>
        <taxon>fabids</taxon>
        <taxon>Fagales</taxon>
        <taxon>Fagaceae</taxon>
        <taxon>Fagus</taxon>
    </lineage>
</organism>
<protein>
    <submittedName>
        <fullName evidence="1">Uncharacterized protein</fullName>
    </submittedName>
</protein>
<accession>A0A2N9HN96</accession>
<evidence type="ECO:0000313" key="1">
    <source>
        <dbReference type="EMBL" id="SPD13134.1"/>
    </source>
</evidence>
<sequence length="77" mass="8425">MSTANLTEQQGMEMVAIVISDVDCKLNRATRGGNDSNSGRISDVDCKLNRATMGENGSNSDRIGYIARLVEKCYNYC</sequence>
<dbReference type="EMBL" id="OIVN01003718">
    <property type="protein sequence ID" value="SPD13134.1"/>
    <property type="molecule type" value="Genomic_DNA"/>
</dbReference>